<feature type="domain" description="N-acetyltransferase" evidence="1">
    <location>
        <begin position="15"/>
        <end position="107"/>
    </location>
</feature>
<dbReference type="PROSITE" id="PS51729">
    <property type="entry name" value="GNAT_YJDJ"/>
    <property type="match status" value="1"/>
</dbReference>
<organism evidence="2 3">
    <name type="scientific">Candidatus Nesterenkonia stercoripullorum</name>
    <dbReference type="NCBI Taxonomy" id="2838701"/>
    <lineage>
        <taxon>Bacteria</taxon>
        <taxon>Bacillati</taxon>
        <taxon>Actinomycetota</taxon>
        <taxon>Actinomycetes</taxon>
        <taxon>Micrococcales</taxon>
        <taxon>Micrococcaceae</taxon>
        <taxon>Nesterenkonia</taxon>
    </lineage>
</organism>
<proteinExistence type="predicted"/>
<dbReference type="Gene3D" id="3.40.630.30">
    <property type="match status" value="1"/>
</dbReference>
<dbReference type="InterPro" id="IPR031165">
    <property type="entry name" value="GNAT_YJDJ"/>
</dbReference>
<gene>
    <name evidence="2" type="ORF">H9871_00985</name>
</gene>
<protein>
    <submittedName>
        <fullName evidence="2">N-acetyltransferase</fullName>
    </submittedName>
</protein>
<comment type="caution">
    <text evidence="2">The sequence shown here is derived from an EMBL/GenBank/DDBJ whole genome shotgun (WGS) entry which is preliminary data.</text>
</comment>
<evidence type="ECO:0000313" key="3">
    <source>
        <dbReference type="Proteomes" id="UP000824151"/>
    </source>
</evidence>
<reference evidence="2" key="2">
    <citation type="submission" date="2021-04" db="EMBL/GenBank/DDBJ databases">
        <authorList>
            <person name="Gilroy R."/>
        </authorList>
    </citation>
    <scope>NUCLEOTIDE SEQUENCE</scope>
    <source>
        <strain evidence="2">ChiHejej3B27-3195</strain>
    </source>
</reference>
<dbReference type="CDD" id="cd04301">
    <property type="entry name" value="NAT_SF"/>
    <property type="match status" value="1"/>
</dbReference>
<dbReference type="Pfam" id="PF14542">
    <property type="entry name" value="Acetyltransf_CG"/>
    <property type="match status" value="1"/>
</dbReference>
<sequence length="110" mass="12893">MTEKNVHPTAWLTVDEDRRRAELWDTLDGVQTFIGFIGYSPETIGGREVMRLQHTIVHPQYGRRGYARCLVTLLLERLKEQGQLFISECSYVDAFLRRYPEYRQLQSTLG</sequence>
<dbReference type="AlphaFoldDB" id="A0A9D1US39"/>
<dbReference type="InterPro" id="IPR016181">
    <property type="entry name" value="Acyl_CoA_acyltransferase"/>
</dbReference>
<dbReference type="Proteomes" id="UP000824151">
    <property type="component" value="Unassembled WGS sequence"/>
</dbReference>
<accession>A0A9D1US39</accession>
<evidence type="ECO:0000313" key="2">
    <source>
        <dbReference type="EMBL" id="HIW98696.1"/>
    </source>
</evidence>
<dbReference type="SUPFAM" id="SSF55729">
    <property type="entry name" value="Acyl-CoA N-acyltransferases (Nat)"/>
    <property type="match status" value="1"/>
</dbReference>
<dbReference type="EMBL" id="DXGD01000037">
    <property type="protein sequence ID" value="HIW98696.1"/>
    <property type="molecule type" value="Genomic_DNA"/>
</dbReference>
<reference evidence="2" key="1">
    <citation type="journal article" date="2021" name="PeerJ">
        <title>Extensive microbial diversity within the chicken gut microbiome revealed by metagenomics and culture.</title>
        <authorList>
            <person name="Gilroy R."/>
            <person name="Ravi A."/>
            <person name="Getino M."/>
            <person name="Pursley I."/>
            <person name="Horton D.L."/>
            <person name="Alikhan N.F."/>
            <person name="Baker D."/>
            <person name="Gharbi K."/>
            <person name="Hall N."/>
            <person name="Watson M."/>
            <person name="Adriaenssens E.M."/>
            <person name="Foster-Nyarko E."/>
            <person name="Jarju S."/>
            <person name="Secka A."/>
            <person name="Antonio M."/>
            <person name="Oren A."/>
            <person name="Chaudhuri R.R."/>
            <person name="La Ragione R."/>
            <person name="Hildebrand F."/>
            <person name="Pallen M.J."/>
        </authorList>
    </citation>
    <scope>NUCLEOTIDE SEQUENCE</scope>
    <source>
        <strain evidence="2">ChiHejej3B27-3195</strain>
    </source>
</reference>
<name>A0A9D1US39_9MICC</name>
<evidence type="ECO:0000259" key="1">
    <source>
        <dbReference type="PROSITE" id="PS51729"/>
    </source>
</evidence>